<organism evidence="1 2">
    <name type="scientific">Adineta steineri</name>
    <dbReference type="NCBI Taxonomy" id="433720"/>
    <lineage>
        <taxon>Eukaryota</taxon>
        <taxon>Metazoa</taxon>
        <taxon>Spiralia</taxon>
        <taxon>Gnathifera</taxon>
        <taxon>Rotifera</taxon>
        <taxon>Eurotatoria</taxon>
        <taxon>Bdelloidea</taxon>
        <taxon>Adinetida</taxon>
        <taxon>Adinetidae</taxon>
        <taxon>Adineta</taxon>
    </lineage>
</organism>
<dbReference type="AlphaFoldDB" id="A0A815XXI8"/>
<comment type="caution">
    <text evidence="1">The sequence shown here is derived from an EMBL/GenBank/DDBJ whole genome shotgun (WGS) entry which is preliminary data.</text>
</comment>
<protein>
    <submittedName>
        <fullName evidence="1">Uncharacterized protein</fullName>
    </submittedName>
</protein>
<dbReference type="Proteomes" id="UP000663845">
    <property type="component" value="Unassembled WGS sequence"/>
</dbReference>
<evidence type="ECO:0000313" key="2">
    <source>
        <dbReference type="Proteomes" id="UP000663845"/>
    </source>
</evidence>
<reference evidence="1" key="1">
    <citation type="submission" date="2021-02" db="EMBL/GenBank/DDBJ databases">
        <authorList>
            <person name="Nowell W R."/>
        </authorList>
    </citation>
    <scope>NUCLEOTIDE SEQUENCE</scope>
</reference>
<dbReference type="EMBL" id="CAJNOG010007003">
    <property type="protein sequence ID" value="CAF1563318.1"/>
    <property type="molecule type" value="Genomic_DNA"/>
</dbReference>
<sequence length="45" mass="5548">DCVHVCRYHVDGVLQHLDNDDKIRLRDHYFAYIYRSVENIIRQCR</sequence>
<gene>
    <name evidence="1" type="ORF">JYZ213_LOCUS47006</name>
</gene>
<accession>A0A815XXI8</accession>
<proteinExistence type="predicted"/>
<name>A0A815XXI8_9BILA</name>
<feature type="non-terminal residue" evidence="1">
    <location>
        <position position="1"/>
    </location>
</feature>
<evidence type="ECO:0000313" key="1">
    <source>
        <dbReference type="EMBL" id="CAF1563318.1"/>
    </source>
</evidence>